<keyword evidence="5" id="KW-0349">Heme</keyword>
<proteinExistence type="predicted"/>
<gene>
    <name evidence="9" type="ORF">GCM10023313_10480</name>
</gene>
<organism evidence="9 10">
    <name type="scientific">Mucilaginibacter defluvii</name>
    <dbReference type="NCBI Taxonomy" id="1196019"/>
    <lineage>
        <taxon>Bacteria</taxon>
        <taxon>Pseudomonadati</taxon>
        <taxon>Bacteroidota</taxon>
        <taxon>Sphingobacteriia</taxon>
        <taxon>Sphingobacteriales</taxon>
        <taxon>Sphingobacteriaceae</taxon>
        <taxon>Mucilaginibacter</taxon>
    </lineage>
</organism>
<keyword evidence="3" id="KW-0813">Transport</keyword>
<keyword evidence="7" id="KW-0249">Electron transport</keyword>
<dbReference type="SUPFAM" id="SSF48695">
    <property type="entry name" value="Multiheme cytochromes"/>
    <property type="match status" value="1"/>
</dbReference>
<evidence type="ECO:0000313" key="10">
    <source>
        <dbReference type="Proteomes" id="UP001501436"/>
    </source>
</evidence>
<dbReference type="Gene3D" id="1.10.468.10">
    <property type="entry name" value="Photosynthetic Reaction Center, subunit C, domain 2"/>
    <property type="match status" value="1"/>
</dbReference>
<sequence>MCGGALYLLLNLTLNMLISKKTFITIGLLAVVAGTSMMSFKSEAPTEEKKFKNLKVLPKNITEDQMHDVMEEWEHALGVRCSFCHVRDTATKKMDWANDAKPEKEMARNMYKMTAMLNKKYFHAKKNELGMMAEEGVNCNSCHRGNAHPEVVPASKKKD</sequence>
<accession>A0ABP9FML3</accession>
<dbReference type="NCBIfam" id="NF033196">
    <property type="entry name" value="c_type_nonphoto"/>
    <property type="match status" value="1"/>
</dbReference>
<evidence type="ECO:0000313" key="9">
    <source>
        <dbReference type="EMBL" id="GAA4909320.1"/>
    </source>
</evidence>
<keyword evidence="10" id="KW-1185">Reference proteome</keyword>
<dbReference type="InterPro" id="IPR023119">
    <property type="entry name" value="Multihaem_cyt_PRC_cyt_su-like"/>
</dbReference>
<dbReference type="EMBL" id="BAABJI010000001">
    <property type="protein sequence ID" value="GAA4909320.1"/>
    <property type="molecule type" value="Genomic_DNA"/>
</dbReference>
<comment type="caution">
    <text evidence="9">The sequence shown here is derived from an EMBL/GenBank/DDBJ whole genome shotgun (WGS) entry which is preliminary data.</text>
</comment>
<evidence type="ECO:0000256" key="8">
    <source>
        <dbReference type="ARBA" id="ARBA00023004"/>
    </source>
</evidence>
<dbReference type="Pfam" id="PF02276">
    <property type="entry name" value="CytoC_RC"/>
    <property type="match status" value="1"/>
</dbReference>
<protein>
    <recommendedName>
        <fullName evidence="2">Photosynthetic reaction center cytochrome c subunit</fullName>
    </recommendedName>
</protein>
<evidence type="ECO:0000256" key="2">
    <source>
        <dbReference type="ARBA" id="ARBA00015978"/>
    </source>
</evidence>
<evidence type="ECO:0000256" key="1">
    <source>
        <dbReference type="ARBA" id="ARBA00003196"/>
    </source>
</evidence>
<keyword evidence="8" id="KW-0408">Iron</keyword>
<comment type="function">
    <text evidence="1">The reaction center of purple bacteria contains a tightly bound cytochrome molecule which re-reduces the photo oxidized primary electron donor.</text>
</comment>
<evidence type="ECO:0000256" key="4">
    <source>
        <dbReference type="ARBA" id="ARBA00022531"/>
    </source>
</evidence>
<evidence type="ECO:0000256" key="6">
    <source>
        <dbReference type="ARBA" id="ARBA00022723"/>
    </source>
</evidence>
<name>A0ABP9FML3_9SPHI</name>
<evidence type="ECO:0000256" key="7">
    <source>
        <dbReference type="ARBA" id="ARBA00022982"/>
    </source>
</evidence>
<reference evidence="10" key="1">
    <citation type="journal article" date="2019" name="Int. J. Syst. Evol. Microbiol.">
        <title>The Global Catalogue of Microorganisms (GCM) 10K type strain sequencing project: providing services to taxonomists for standard genome sequencing and annotation.</title>
        <authorList>
            <consortium name="The Broad Institute Genomics Platform"/>
            <consortium name="The Broad Institute Genome Sequencing Center for Infectious Disease"/>
            <person name="Wu L."/>
            <person name="Ma J."/>
        </authorList>
    </citation>
    <scope>NUCLEOTIDE SEQUENCE [LARGE SCALE GENOMIC DNA]</scope>
    <source>
        <strain evidence="10">JCM 18283</strain>
    </source>
</reference>
<evidence type="ECO:0000256" key="5">
    <source>
        <dbReference type="ARBA" id="ARBA00022617"/>
    </source>
</evidence>
<keyword evidence="6" id="KW-0479">Metal-binding</keyword>
<keyword evidence="4" id="KW-0602">Photosynthesis</keyword>
<evidence type="ECO:0000256" key="3">
    <source>
        <dbReference type="ARBA" id="ARBA00022448"/>
    </source>
</evidence>
<dbReference type="InterPro" id="IPR003158">
    <property type="entry name" value="Photosyn_RC_cyt_c-su"/>
</dbReference>
<dbReference type="InterPro" id="IPR036280">
    <property type="entry name" value="Multihaem_cyt_sf"/>
</dbReference>
<dbReference type="Proteomes" id="UP001501436">
    <property type="component" value="Unassembled WGS sequence"/>
</dbReference>